<dbReference type="EMBL" id="CAJMWY010000153">
    <property type="protein sequence ID" value="CAE6418674.1"/>
    <property type="molecule type" value="Genomic_DNA"/>
</dbReference>
<gene>
    <name evidence="1" type="ORF">RDB_LOCUS9702</name>
</gene>
<proteinExistence type="predicted"/>
<name>A0A8H3AAI7_9AGAM</name>
<sequence length="80" mass="8634">MVALGHYLAPSTPLFLNFVPRSTISAWLTHGNIISLNYAGSASNPQQCGVLDVKGHGIAAVSTSFVIGPVIRWSVWLWLQ</sequence>
<dbReference type="Proteomes" id="UP000663861">
    <property type="component" value="Unassembled WGS sequence"/>
</dbReference>
<evidence type="ECO:0000313" key="1">
    <source>
        <dbReference type="EMBL" id="CAE6418674.1"/>
    </source>
</evidence>
<reference evidence="1" key="1">
    <citation type="submission" date="2021-01" db="EMBL/GenBank/DDBJ databases">
        <authorList>
            <person name="Kaushik A."/>
        </authorList>
    </citation>
    <scope>NUCLEOTIDE SEQUENCE</scope>
    <source>
        <strain evidence="1">AG4-RS23</strain>
    </source>
</reference>
<organism evidence="1 2">
    <name type="scientific">Rhizoctonia solani</name>
    <dbReference type="NCBI Taxonomy" id="456999"/>
    <lineage>
        <taxon>Eukaryota</taxon>
        <taxon>Fungi</taxon>
        <taxon>Dikarya</taxon>
        <taxon>Basidiomycota</taxon>
        <taxon>Agaricomycotina</taxon>
        <taxon>Agaricomycetes</taxon>
        <taxon>Cantharellales</taxon>
        <taxon>Ceratobasidiaceae</taxon>
        <taxon>Rhizoctonia</taxon>
    </lineage>
</organism>
<dbReference type="AlphaFoldDB" id="A0A8H3AAI7"/>
<accession>A0A8H3AAI7</accession>
<evidence type="ECO:0000313" key="2">
    <source>
        <dbReference type="Proteomes" id="UP000663861"/>
    </source>
</evidence>
<comment type="caution">
    <text evidence="1">The sequence shown here is derived from an EMBL/GenBank/DDBJ whole genome shotgun (WGS) entry which is preliminary data.</text>
</comment>
<protein>
    <submittedName>
        <fullName evidence="1">Uncharacterized protein</fullName>
    </submittedName>
</protein>